<dbReference type="KEGG" id="hbs:IPV69_00910"/>
<gene>
    <name evidence="1" type="ORF">IPV69_00910</name>
</gene>
<dbReference type="RefSeq" id="WP_206293030.1">
    <property type="nucleotide sequence ID" value="NZ_CP063458.1"/>
</dbReference>
<proteinExistence type="predicted"/>
<evidence type="ECO:0000313" key="2">
    <source>
        <dbReference type="Proteomes" id="UP000593765"/>
    </source>
</evidence>
<dbReference type="Proteomes" id="UP000593765">
    <property type="component" value="Chromosome"/>
</dbReference>
<reference evidence="1 2" key="1">
    <citation type="submission" date="2020-10" db="EMBL/GenBank/DDBJ databases">
        <title>Wide distribution of Phycisphaera-like planctomycetes from WD2101 soil group in peatlands and genome analysis of the first cultivated representative.</title>
        <authorList>
            <person name="Dedysh S.N."/>
            <person name="Beletsky A.V."/>
            <person name="Ivanova A."/>
            <person name="Kulichevskaya I.S."/>
            <person name="Suzina N.E."/>
            <person name="Philippov D.A."/>
            <person name="Rakitin A.L."/>
            <person name="Mardanov A.V."/>
            <person name="Ravin N.V."/>
        </authorList>
    </citation>
    <scope>NUCLEOTIDE SEQUENCE [LARGE SCALE GENOMIC DNA]</scope>
    <source>
        <strain evidence="1 2">M1803</strain>
    </source>
</reference>
<accession>A0A7M2WX82</accession>
<organism evidence="1 2">
    <name type="scientific">Humisphaera borealis</name>
    <dbReference type="NCBI Taxonomy" id="2807512"/>
    <lineage>
        <taxon>Bacteria</taxon>
        <taxon>Pseudomonadati</taxon>
        <taxon>Planctomycetota</taxon>
        <taxon>Phycisphaerae</taxon>
        <taxon>Tepidisphaerales</taxon>
        <taxon>Tepidisphaeraceae</taxon>
        <taxon>Humisphaera</taxon>
    </lineage>
</organism>
<dbReference type="AlphaFoldDB" id="A0A7M2WX82"/>
<protein>
    <submittedName>
        <fullName evidence="1">Zinc ribbon domain-containing protein</fullName>
    </submittedName>
</protein>
<evidence type="ECO:0000313" key="1">
    <source>
        <dbReference type="EMBL" id="QOV89964.1"/>
    </source>
</evidence>
<dbReference type="EMBL" id="CP063458">
    <property type="protein sequence ID" value="QOV89964.1"/>
    <property type="molecule type" value="Genomic_DNA"/>
</dbReference>
<keyword evidence="2" id="KW-1185">Reference proteome</keyword>
<name>A0A7M2WX82_9BACT</name>
<sequence length="93" mass="10235">MPVYVYRIIQDDKDAPEQTFEVRQLMSEPPLTHDPDTGRPVERVICAPNIYSDKLGNAAISGSGLTKYVKTSDGTYERQAGGAGPKMINPHDD</sequence>